<dbReference type="InterPro" id="IPR036291">
    <property type="entry name" value="NAD(P)-bd_dom_sf"/>
</dbReference>
<accession>A0A939HNL4</accession>
<dbReference type="CDD" id="cd05233">
    <property type="entry name" value="SDR_c"/>
    <property type="match status" value="1"/>
</dbReference>
<keyword evidence="4" id="KW-1185">Reference proteome</keyword>
<dbReference type="Proteomes" id="UP000664073">
    <property type="component" value="Unassembled WGS sequence"/>
</dbReference>
<reference evidence="3" key="1">
    <citation type="submission" date="2021-03" db="EMBL/GenBank/DDBJ databases">
        <title>The complete genome sequence of Acetobacter sp. TBRC 12339.</title>
        <authorList>
            <person name="Charoenyingcharoen P."/>
            <person name="Yukphan P."/>
        </authorList>
    </citation>
    <scope>NUCLEOTIDE SEQUENCE</scope>
    <source>
        <strain evidence="3">TBRC 12339</strain>
    </source>
</reference>
<organism evidence="3 4">
    <name type="scientific">Acetobacter garciniae</name>
    <dbReference type="NCBI Taxonomy" id="2817435"/>
    <lineage>
        <taxon>Bacteria</taxon>
        <taxon>Pseudomonadati</taxon>
        <taxon>Pseudomonadota</taxon>
        <taxon>Alphaproteobacteria</taxon>
        <taxon>Acetobacterales</taxon>
        <taxon>Acetobacteraceae</taxon>
        <taxon>Acetobacter</taxon>
    </lineage>
</organism>
<protein>
    <submittedName>
        <fullName evidence="3">SDR family oxidoreductase</fullName>
    </submittedName>
</protein>
<gene>
    <name evidence="3" type="ORF">J2D77_07950</name>
</gene>
<dbReference type="PROSITE" id="PS00061">
    <property type="entry name" value="ADH_SHORT"/>
    <property type="match status" value="1"/>
</dbReference>
<proteinExistence type="inferred from homology"/>
<dbReference type="PRINTS" id="PR00081">
    <property type="entry name" value="GDHRDH"/>
</dbReference>
<dbReference type="EMBL" id="JAFVMH010000003">
    <property type="protein sequence ID" value="MBO1325079.1"/>
    <property type="molecule type" value="Genomic_DNA"/>
</dbReference>
<evidence type="ECO:0000313" key="4">
    <source>
        <dbReference type="Proteomes" id="UP000664073"/>
    </source>
</evidence>
<dbReference type="PANTHER" id="PTHR42879:SF2">
    <property type="entry name" value="3-OXOACYL-[ACYL-CARRIER-PROTEIN] REDUCTASE FABG"/>
    <property type="match status" value="1"/>
</dbReference>
<dbReference type="PRINTS" id="PR00080">
    <property type="entry name" value="SDRFAMILY"/>
</dbReference>
<name>A0A939HNL4_9PROT</name>
<dbReference type="InterPro" id="IPR020904">
    <property type="entry name" value="Sc_DH/Rdtase_CS"/>
</dbReference>
<comment type="caution">
    <text evidence="3">The sequence shown here is derived from an EMBL/GenBank/DDBJ whole genome shotgun (WGS) entry which is preliminary data.</text>
</comment>
<dbReference type="InterPro" id="IPR002347">
    <property type="entry name" value="SDR_fam"/>
</dbReference>
<evidence type="ECO:0000313" key="3">
    <source>
        <dbReference type="EMBL" id="MBO1325079.1"/>
    </source>
</evidence>
<evidence type="ECO:0000256" key="1">
    <source>
        <dbReference type="ARBA" id="ARBA00006484"/>
    </source>
</evidence>
<dbReference type="InterPro" id="IPR050259">
    <property type="entry name" value="SDR"/>
</dbReference>
<dbReference type="Pfam" id="PF00106">
    <property type="entry name" value="adh_short"/>
    <property type="match status" value="1"/>
</dbReference>
<comment type="similarity">
    <text evidence="1 2">Belongs to the short-chain dehydrogenases/reductases (SDR) family.</text>
</comment>
<evidence type="ECO:0000256" key="2">
    <source>
        <dbReference type="RuleBase" id="RU000363"/>
    </source>
</evidence>
<sequence length="258" mass="26080">MPLGGRHAFVTGAGSGIGAAIAIALSEAGAHVSLAGRSLPGLEATASRMRGPHAVIGGFDITCAPAVADGVARARAVLGAVDILVNNAGHATSQPFLSLDATTWGETIALNLGGTFTVTQAILPDLLAHGDGARLINIASTAGVAGYRYVAAYCAAKHGVVGMTRALALEYATTGLTVNAVCPGYAETPMLEQAMRDIAQRGGRTITSVRQQFEATSPQKRLVTPHEIASTVLWLAQPASAAVTGQCIVVAGGEIMAG</sequence>
<dbReference type="AlphaFoldDB" id="A0A939HNL4"/>
<dbReference type="FunFam" id="3.40.50.720:FF:000084">
    <property type="entry name" value="Short-chain dehydrogenase reductase"/>
    <property type="match status" value="1"/>
</dbReference>
<dbReference type="PANTHER" id="PTHR42879">
    <property type="entry name" value="3-OXOACYL-(ACYL-CARRIER-PROTEIN) REDUCTASE"/>
    <property type="match status" value="1"/>
</dbReference>
<dbReference type="SUPFAM" id="SSF51735">
    <property type="entry name" value="NAD(P)-binding Rossmann-fold domains"/>
    <property type="match status" value="1"/>
</dbReference>
<dbReference type="Gene3D" id="3.40.50.720">
    <property type="entry name" value="NAD(P)-binding Rossmann-like Domain"/>
    <property type="match status" value="1"/>
</dbReference>
<dbReference type="GO" id="GO:0032787">
    <property type="term" value="P:monocarboxylic acid metabolic process"/>
    <property type="evidence" value="ECO:0007669"/>
    <property type="project" value="UniProtKB-ARBA"/>
</dbReference>